<reference evidence="1 2" key="1">
    <citation type="submission" date="2015-04" db="EMBL/GenBank/DDBJ databases">
        <title>Lasius niger genome sequencing.</title>
        <authorList>
            <person name="Konorov E.A."/>
            <person name="Nikitin M.A."/>
            <person name="Kirill M.V."/>
            <person name="Chang P."/>
        </authorList>
    </citation>
    <scope>NUCLEOTIDE SEQUENCE [LARGE SCALE GENOMIC DNA]</scope>
    <source>
        <tissue evidence="1">Whole</tissue>
    </source>
</reference>
<name>A0A0J7JT68_LASNI</name>
<evidence type="ECO:0000313" key="1">
    <source>
        <dbReference type="EMBL" id="KMQ81402.1"/>
    </source>
</evidence>
<dbReference type="EMBL" id="LBMM01035851">
    <property type="protein sequence ID" value="KMQ81402.1"/>
    <property type="molecule type" value="Genomic_DNA"/>
</dbReference>
<dbReference type="CDD" id="cd09272">
    <property type="entry name" value="RNase_HI_RT_Ty1"/>
    <property type="match status" value="1"/>
</dbReference>
<dbReference type="Proteomes" id="UP000036403">
    <property type="component" value="Unassembled WGS sequence"/>
</dbReference>
<dbReference type="STRING" id="67767.A0A0J7JT68"/>
<dbReference type="OrthoDB" id="7696475at2759"/>
<comment type="caution">
    <text evidence="1">The sequence shown here is derived from an EMBL/GenBank/DDBJ whole genome shotgun (WGS) entry which is preliminary data.</text>
</comment>
<sequence>MALSATSQEALWLRELAMELDSDAVSSGITIYCDNKEAVDLAKNAGYRPRTKHIDTRHHFIRECLEEGTINVKFIPTEEMAADALTKGLFGPKQLECRKQIGLKN</sequence>
<gene>
    <name evidence="1" type="ORF">RF55_26442</name>
</gene>
<accession>A0A0J7JT68</accession>
<evidence type="ECO:0000313" key="2">
    <source>
        <dbReference type="Proteomes" id="UP000036403"/>
    </source>
</evidence>
<protein>
    <submittedName>
        <fullName evidence="1">Retrotransposon unclassified</fullName>
    </submittedName>
</protein>
<organism evidence="1 2">
    <name type="scientific">Lasius niger</name>
    <name type="common">Black garden ant</name>
    <dbReference type="NCBI Taxonomy" id="67767"/>
    <lineage>
        <taxon>Eukaryota</taxon>
        <taxon>Metazoa</taxon>
        <taxon>Ecdysozoa</taxon>
        <taxon>Arthropoda</taxon>
        <taxon>Hexapoda</taxon>
        <taxon>Insecta</taxon>
        <taxon>Pterygota</taxon>
        <taxon>Neoptera</taxon>
        <taxon>Endopterygota</taxon>
        <taxon>Hymenoptera</taxon>
        <taxon>Apocrita</taxon>
        <taxon>Aculeata</taxon>
        <taxon>Formicoidea</taxon>
        <taxon>Formicidae</taxon>
        <taxon>Formicinae</taxon>
        <taxon>Lasius</taxon>
        <taxon>Lasius</taxon>
    </lineage>
</organism>
<dbReference type="AlphaFoldDB" id="A0A0J7JT68"/>
<dbReference type="PaxDb" id="67767-A0A0J7JT68"/>
<proteinExistence type="predicted"/>
<keyword evidence="2" id="KW-1185">Reference proteome</keyword>